<accession>A0A2R5EXG4</accession>
<dbReference type="NCBIfam" id="NF040628">
    <property type="entry name" value="GT-D_rel"/>
    <property type="match status" value="1"/>
</dbReference>
<dbReference type="RefSeq" id="WP_108995707.1">
    <property type="nucleotide sequence ID" value="NZ_BDQX01000398.1"/>
</dbReference>
<reference evidence="2 3" key="1">
    <citation type="submission" date="2017-08" db="EMBL/GenBank/DDBJ databases">
        <title>Substantial Increase in Enzyme Production by Combined Drug-Resistance Mutations in Paenibacillus agaridevorans.</title>
        <authorList>
            <person name="Tanaka Y."/>
            <person name="Funane K."/>
            <person name="Hosaka T."/>
            <person name="Shiwa Y."/>
            <person name="Fujita N."/>
            <person name="Miyazaki T."/>
            <person name="Yoshikawa H."/>
            <person name="Murakami K."/>
            <person name="Kasahara K."/>
            <person name="Inaoka T."/>
            <person name="Hiraga Y."/>
            <person name="Ochi K."/>
        </authorList>
    </citation>
    <scope>NUCLEOTIDE SEQUENCE [LARGE SCALE GENOMIC DNA]</scope>
    <source>
        <strain evidence="2 3">T-3040</strain>
    </source>
</reference>
<keyword evidence="3" id="KW-1185">Reference proteome</keyword>
<sequence length="243" mass="27735">MISHITNDQLLAKEIIVERIRDSLSNKNPFFLVRIGDGENFVLSQESVYTMQETLSQLWVKIANEGRKGVRIPNIEIRDRMVEAIKEADIVGVLAQNDNTIRAHPNHKRPLTDKIFDHFGLQPKALCNAIVNRELIYFKPFWEMLSEQGSRVILISRWAGGTKQRLIRPPYNLSIPFTLPFERYEMMDETLAKIESRQDEFDIALVSCGVNAVVLAHEITKRTGKVAMDFGIGSQIISSVKLQ</sequence>
<proteinExistence type="predicted"/>
<dbReference type="InterPro" id="IPR049785">
    <property type="entry name" value="GT-D-like_firm"/>
</dbReference>
<name>A0A2R5EXG4_9BACL</name>
<gene>
    <name evidence="2" type="ORF">PAT3040_06222</name>
</gene>
<protein>
    <recommendedName>
        <fullName evidence="1">GT-D fold-like domain-containing protein</fullName>
    </recommendedName>
</protein>
<dbReference type="EMBL" id="BDQX01000398">
    <property type="protein sequence ID" value="GBG11406.1"/>
    <property type="molecule type" value="Genomic_DNA"/>
</dbReference>
<dbReference type="AlphaFoldDB" id="A0A2R5EXG4"/>
<dbReference type="InterPro" id="IPR055171">
    <property type="entry name" value="GT-D-like"/>
</dbReference>
<comment type="caution">
    <text evidence="2">The sequence shown here is derived from an EMBL/GenBank/DDBJ whole genome shotgun (WGS) entry which is preliminary data.</text>
</comment>
<dbReference type="Proteomes" id="UP000245202">
    <property type="component" value="Unassembled WGS sequence"/>
</dbReference>
<evidence type="ECO:0000313" key="2">
    <source>
        <dbReference type="EMBL" id="GBG11406.1"/>
    </source>
</evidence>
<feature type="domain" description="GT-D fold-like" evidence="1">
    <location>
        <begin position="13"/>
        <end position="236"/>
    </location>
</feature>
<evidence type="ECO:0000313" key="3">
    <source>
        <dbReference type="Proteomes" id="UP000245202"/>
    </source>
</evidence>
<dbReference type="Pfam" id="PF22882">
    <property type="entry name" value="GT-D-like"/>
    <property type="match status" value="1"/>
</dbReference>
<organism evidence="2 3">
    <name type="scientific">Paenibacillus agaridevorans</name>
    <dbReference type="NCBI Taxonomy" id="171404"/>
    <lineage>
        <taxon>Bacteria</taxon>
        <taxon>Bacillati</taxon>
        <taxon>Bacillota</taxon>
        <taxon>Bacilli</taxon>
        <taxon>Bacillales</taxon>
        <taxon>Paenibacillaceae</taxon>
        <taxon>Paenibacillus</taxon>
    </lineage>
</organism>
<evidence type="ECO:0000259" key="1">
    <source>
        <dbReference type="Pfam" id="PF22882"/>
    </source>
</evidence>